<evidence type="ECO:0000313" key="2">
    <source>
        <dbReference type="Proteomes" id="UP000281553"/>
    </source>
</evidence>
<dbReference type="Proteomes" id="UP000281553">
    <property type="component" value="Unassembled WGS sequence"/>
</dbReference>
<organism evidence="1 2">
    <name type="scientific">Dibothriocephalus latus</name>
    <name type="common">Fish tapeworm</name>
    <name type="synonym">Diphyllobothrium latum</name>
    <dbReference type="NCBI Taxonomy" id="60516"/>
    <lineage>
        <taxon>Eukaryota</taxon>
        <taxon>Metazoa</taxon>
        <taxon>Spiralia</taxon>
        <taxon>Lophotrochozoa</taxon>
        <taxon>Platyhelminthes</taxon>
        <taxon>Cestoda</taxon>
        <taxon>Eucestoda</taxon>
        <taxon>Diphyllobothriidea</taxon>
        <taxon>Diphyllobothriidae</taxon>
        <taxon>Dibothriocephalus</taxon>
    </lineage>
</organism>
<name>A0A3P7PES1_DIBLA</name>
<reference evidence="1 2" key="1">
    <citation type="submission" date="2018-11" db="EMBL/GenBank/DDBJ databases">
        <authorList>
            <consortium name="Pathogen Informatics"/>
        </authorList>
    </citation>
    <scope>NUCLEOTIDE SEQUENCE [LARGE SCALE GENOMIC DNA]</scope>
</reference>
<accession>A0A3P7PES1</accession>
<protein>
    <submittedName>
        <fullName evidence="1">Uncharacterized protein</fullName>
    </submittedName>
</protein>
<dbReference type="EMBL" id="UYRU01066104">
    <property type="protein sequence ID" value="VDN16516.1"/>
    <property type="molecule type" value="Genomic_DNA"/>
</dbReference>
<evidence type="ECO:0000313" key="1">
    <source>
        <dbReference type="EMBL" id="VDN16516.1"/>
    </source>
</evidence>
<keyword evidence="2" id="KW-1185">Reference proteome</keyword>
<sequence>MTNGLAPRMPSTTKTNQLLVARSSISTSPTIAAASAALWTVASKVTILTTIITAATARRVPTPSVTATTAAAAATLWAVAGEMTLFATVVAASTSLWTLTGEVTHFTAVVATAT</sequence>
<gene>
    <name evidence="1" type="ORF">DILT_LOCUS12347</name>
</gene>
<dbReference type="AlphaFoldDB" id="A0A3P7PES1"/>
<proteinExistence type="predicted"/>